<keyword evidence="4" id="KW-1185">Reference proteome</keyword>
<dbReference type="AlphaFoldDB" id="A0A0C4E7F9"/>
<dbReference type="EMBL" id="ADBL01002054">
    <property type="status" value="NOT_ANNOTATED_CDS"/>
    <property type="molecule type" value="Genomic_DNA"/>
</dbReference>
<reference evidence="3" key="5">
    <citation type="submission" date="2015-06" db="UniProtKB">
        <authorList>
            <consortium name="EnsemblFungi"/>
        </authorList>
    </citation>
    <scope>IDENTIFICATION</scope>
    <source>
        <strain evidence="3">ATCC 64411</strain>
    </source>
</reference>
<dbReference type="EMBL" id="GL876973">
    <property type="protein sequence ID" value="KLU89501.1"/>
    <property type="molecule type" value="Genomic_DNA"/>
</dbReference>
<dbReference type="VEuPathDB" id="FungiDB:MAPG_08472"/>
<accession>A0A0C4E7F9</accession>
<evidence type="ECO:0000313" key="4">
    <source>
        <dbReference type="Proteomes" id="UP000011715"/>
    </source>
</evidence>
<feature type="region of interest" description="Disordered" evidence="1">
    <location>
        <begin position="170"/>
        <end position="197"/>
    </location>
</feature>
<name>A0A0C4E7F9_MAGP6</name>
<reference evidence="2" key="1">
    <citation type="submission" date="2010-05" db="EMBL/GenBank/DDBJ databases">
        <title>The Genome Sequence of Magnaporthe poae strain ATCC 64411.</title>
        <authorList>
            <consortium name="The Broad Institute Genome Sequencing Platform"/>
            <consortium name="Broad Institute Genome Sequencing Center for Infectious Disease"/>
            <person name="Ma L.-J."/>
            <person name="Dead R."/>
            <person name="Young S."/>
            <person name="Zeng Q."/>
            <person name="Koehrsen M."/>
            <person name="Alvarado L."/>
            <person name="Berlin A."/>
            <person name="Chapman S.B."/>
            <person name="Chen Z."/>
            <person name="Freedman E."/>
            <person name="Gellesch M."/>
            <person name="Goldberg J."/>
            <person name="Griggs A."/>
            <person name="Gujja S."/>
            <person name="Heilman E.R."/>
            <person name="Heiman D."/>
            <person name="Hepburn T."/>
            <person name="Howarth C."/>
            <person name="Jen D."/>
            <person name="Larson L."/>
            <person name="Mehta T."/>
            <person name="Neiman D."/>
            <person name="Pearson M."/>
            <person name="Roberts A."/>
            <person name="Saif S."/>
            <person name="Shea T."/>
            <person name="Shenoy N."/>
            <person name="Sisk P."/>
            <person name="Stolte C."/>
            <person name="Sykes S."/>
            <person name="Walk T."/>
            <person name="White J."/>
            <person name="Yandava C."/>
            <person name="Haas B."/>
            <person name="Nusbaum C."/>
            <person name="Birren B."/>
        </authorList>
    </citation>
    <scope>NUCLEOTIDE SEQUENCE</scope>
    <source>
        <strain evidence="2">ATCC 64411</strain>
    </source>
</reference>
<protein>
    <submittedName>
        <fullName evidence="2 3">Uncharacterized protein</fullName>
    </submittedName>
</protein>
<reference evidence="2" key="3">
    <citation type="submission" date="2011-03" db="EMBL/GenBank/DDBJ databases">
        <title>Annotation of Magnaporthe poae ATCC 64411.</title>
        <authorList>
            <person name="Ma L.-J."/>
            <person name="Dead R."/>
            <person name="Young S.K."/>
            <person name="Zeng Q."/>
            <person name="Gargeya S."/>
            <person name="Fitzgerald M."/>
            <person name="Haas B."/>
            <person name="Abouelleil A."/>
            <person name="Alvarado L."/>
            <person name="Arachchi H.M."/>
            <person name="Berlin A."/>
            <person name="Brown A."/>
            <person name="Chapman S.B."/>
            <person name="Chen Z."/>
            <person name="Dunbar C."/>
            <person name="Freedman E."/>
            <person name="Gearin G."/>
            <person name="Gellesch M."/>
            <person name="Goldberg J."/>
            <person name="Griggs A."/>
            <person name="Gujja S."/>
            <person name="Heiman D."/>
            <person name="Howarth C."/>
            <person name="Larson L."/>
            <person name="Lui A."/>
            <person name="MacDonald P.J.P."/>
            <person name="Mehta T."/>
            <person name="Montmayeur A."/>
            <person name="Murphy C."/>
            <person name="Neiman D."/>
            <person name="Pearson M."/>
            <person name="Priest M."/>
            <person name="Roberts A."/>
            <person name="Saif S."/>
            <person name="Shea T."/>
            <person name="Shenoy N."/>
            <person name="Sisk P."/>
            <person name="Stolte C."/>
            <person name="Sykes S."/>
            <person name="Yandava C."/>
            <person name="Wortman J."/>
            <person name="Nusbaum C."/>
            <person name="Birren B."/>
        </authorList>
    </citation>
    <scope>NUCLEOTIDE SEQUENCE</scope>
    <source>
        <strain evidence="2">ATCC 64411</strain>
    </source>
</reference>
<reference evidence="4" key="2">
    <citation type="submission" date="2010-05" db="EMBL/GenBank/DDBJ databases">
        <title>The genome sequence of Magnaporthe poae strain ATCC 64411.</title>
        <authorList>
            <person name="Ma L.-J."/>
            <person name="Dead R."/>
            <person name="Young S."/>
            <person name="Zeng Q."/>
            <person name="Koehrsen M."/>
            <person name="Alvarado L."/>
            <person name="Berlin A."/>
            <person name="Chapman S.B."/>
            <person name="Chen Z."/>
            <person name="Freedman E."/>
            <person name="Gellesch M."/>
            <person name="Goldberg J."/>
            <person name="Griggs A."/>
            <person name="Gujja S."/>
            <person name="Heilman E.R."/>
            <person name="Heiman D."/>
            <person name="Hepburn T."/>
            <person name="Howarth C."/>
            <person name="Jen D."/>
            <person name="Larson L."/>
            <person name="Mehta T."/>
            <person name="Neiman D."/>
            <person name="Pearson M."/>
            <person name="Roberts A."/>
            <person name="Saif S."/>
            <person name="Shea T."/>
            <person name="Shenoy N."/>
            <person name="Sisk P."/>
            <person name="Stolte C."/>
            <person name="Sykes S."/>
            <person name="Walk T."/>
            <person name="White J."/>
            <person name="Yandava C."/>
            <person name="Haas B."/>
            <person name="Nusbaum C."/>
            <person name="Birren B."/>
        </authorList>
    </citation>
    <scope>NUCLEOTIDE SEQUENCE [LARGE SCALE GENOMIC DNA]</scope>
    <source>
        <strain evidence="4">ATCC 64411 / 73-15</strain>
    </source>
</reference>
<feature type="compositionally biased region" description="Basic residues" evidence="1">
    <location>
        <begin position="170"/>
        <end position="181"/>
    </location>
</feature>
<proteinExistence type="predicted"/>
<evidence type="ECO:0000313" key="3">
    <source>
        <dbReference type="EnsemblFungi" id="MAPG_08472T0"/>
    </source>
</evidence>
<evidence type="ECO:0000313" key="2">
    <source>
        <dbReference type="EMBL" id="KLU89501.1"/>
    </source>
</evidence>
<organism evidence="3 4">
    <name type="scientific">Magnaporthiopsis poae (strain ATCC 64411 / 73-15)</name>
    <name type="common">Kentucky bluegrass fungus</name>
    <name type="synonym">Magnaporthe poae</name>
    <dbReference type="NCBI Taxonomy" id="644358"/>
    <lineage>
        <taxon>Eukaryota</taxon>
        <taxon>Fungi</taxon>
        <taxon>Dikarya</taxon>
        <taxon>Ascomycota</taxon>
        <taxon>Pezizomycotina</taxon>
        <taxon>Sordariomycetes</taxon>
        <taxon>Sordariomycetidae</taxon>
        <taxon>Magnaporthales</taxon>
        <taxon>Magnaporthaceae</taxon>
        <taxon>Magnaporthiopsis</taxon>
    </lineage>
</organism>
<dbReference type="EnsemblFungi" id="MAPG_08472T0">
    <property type="protein sequence ID" value="MAPG_08472T0"/>
    <property type="gene ID" value="MAPG_08472"/>
</dbReference>
<reference evidence="3" key="4">
    <citation type="journal article" date="2015" name="G3 (Bethesda)">
        <title>Genome sequences of three phytopathogenic species of the Magnaporthaceae family of fungi.</title>
        <authorList>
            <person name="Okagaki L.H."/>
            <person name="Nunes C.C."/>
            <person name="Sailsbery J."/>
            <person name="Clay B."/>
            <person name="Brown D."/>
            <person name="John T."/>
            <person name="Oh Y."/>
            <person name="Young N."/>
            <person name="Fitzgerald M."/>
            <person name="Haas B.J."/>
            <person name="Zeng Q."/>
            <person name="Young S."/>
            <person name="Adiconis X."/>
            <person name="Fan L."/>
            <person name="Levin J.Z."/>
            <person name="Mitchell T.K."/>
            <person name="Okubara P.A."/>
            <person name="Farman M.L."/>
            <person name="Kohn L.M."/>
            <person name="Birren B."/>
            <person name="Ma L.-J."/>
            <person name="Dean R.A."/>
        </authorList>
    </citation>
    <scope>NUCLEOTIDE SEQUENCE</scope>
    <source>
        <strain evidence="3">ATCC 64411 / 73-15</strain>
    </source>
</reference>
<evidence type="ECO:0000256" key="1">
    <source>
        <dbReference type="SAM" id="MobiDB-lite"/>
    </source>
</evidence>
<dbReference type="Proteomes" id="UP000011715">
    <property type="component" value="Unassembled WGS sequence"/>
</dbReference>
<sequence length="197" mass="22152">MSVTGQVDAAWSPQRDLRGMMLTDMEMMDPVSKGECTSSNRISTPVVDSRGRVCRRRRGAAKQLGWLNIAGRIFILWLNAKTRADHLHCNTPRREPLGSGHLLTAPPCTTKSLKTAFAREPNWYVEPIKDRICYPASARHGGEGCDFFQNLRKGSYNVCSFVRFFRRPRPTVSHTPHRRRPLDRASAPGASACTLSR</sequence>
<gene>
    <name evidence="2" type="ORF">MAPG_08472</name>
</gene>